<evidence type="ECO:0000313" key="2">
    <source>
        <dbReference type="RefSeq" id="XP_010278872.1"/>
    </source>
</evidence>
<protein>
    <submittedName>
        <fullName evidence="2">F-box/kelch-repeat protein SKIP25-like</fullName>
    </submittedName>
</protein>
<dbReference type="eggNOG" id="KOG1072">
    <property type="taxonomic scope" value="Eukaryota"/>
</dbReference>
<dbReference type="OrthoDB" id="1899182at2759"/>
<dbReference type="GeneID" id="104612909"/>
<dbReference type="PANTHER" id="PTHR47590">
    <property type="entry name" value="F-BOX/KELCH-REPEAT PROTEIN SKIP25"/>
    <property type="match status" value="1"/>
</dbReference>
<dbReference type="Proteomes" id="UP000189703">
    <property type="component" value="Unplaced"/>
</dbReference>
<organism evidence="1 2">
    <name type="scientific">Nelumbo nucifera</name>
    <name type="common">Sacred lotus</name>
    <dbReference type="NCBI Taxonomy" id="4432"/>
    <lineage>
        <taxon>Eukaryota</taxon>
        <taxon>Viridiplantae</taxon>
        <taxon>Streptophyta</taxon>
        <taxon>Embryophyta</taxon>
        <taxon>Tracheophyta</taxon>
        <taxon>Spermatophyta</taxon>
        <taxon>Magnoliopsida</taxon>
        <taxon>Proteales</taxon>
        <taxon>Nelumbonaceae</taxon>
        <taxon>Nelumbo</taxon>
    </lineage>
</organism>
<dbReference type="Gene3D" id="2.120.10.80">
    <property type="entry name" value="Kelch-type beta propeller"/>
    <property type="match status" value="1"/>
</dbReference>
<gene>
    <name evidence="2" type="primary">LOC104612909</name>
</gene>
<dbReference type="STRING" id="4432.A0A1U8BBV0"/>
<dbReference type="OMA" id="PVAMERH"/>
<reference evidence="2" key="1">
    <citation type="submission" date="2025-08" db="UniProtKB">
        <authorList>
            <consortium name="RefSeq"/>
        </authorList>
    </citation>
    <scope>IDENTIFICATION</scope>
</reference>
<sequence length="390" mass="43029">MANATTVASAKRWKLEDQTGYDPLIPGLPDHLAQLCLSLVPPALLYSVCRSWRRFIYSSSFPPFLCLYALLSRPTPTTTQSSVNQDQSNSIEFFSFDPISSTWDRLPPPPRDPSLLPLLLRHPSFIARNFPIQSVAVSGNLVLLAATTHHLLPALPRPLVFDPGSNRWRLGPTISTPRRWCATGSAEGAVYVVSGLGSHYNGEVARSAERWDLKNRTRYSYSCWDWEKVAALKHGRFSREAVEAVGWRGKLCMVNVNGSALKEGAVYDVDKDQWEEMPEGMLVGWNGPAASMDEDVLYVVDEMKGVLGRYNPCGDCWEELIESVHLKGAVQIAAGGGRVCAIRAHQSAIAVVDVVARPPRLWVVDPPSALHALAVHILPRTTISRPEPDS</sequence>
<dbReference type="FunCoup" id="A0A1U8BBV0">
    <property type="interactions" value="96"/>
</dbReference>
<dbReference type="InterPro" id="IPR015915">
    <property type="entry name" value="Kelch-typ_b-propeller"/>
</dbReference>
<dbReference type="AlphaFoldDB" id="A0A1U8BBV0"/>
<accession>A0A1U8BBV0</accession>
<dbReference type="PANTHER" id="PTHR47590:SF7">
    <property type="entry name" value="OS06G0711700 PROTEIN"/>
    <property type="match status" value="1"/>
</dbReference>
<keyword evidence="1" id="KW-1185">Reference proteome</keyword>
<proteinExistence type="predicted"/>
<dbReference type="SUPFAM" id="SSF117281">
    <property type="entry name" value="Kelch motif"/>
    <property type="match status" value="1"/>
</dbReference>
<name>A0A1U8BBV0_NELNU</name>
<evidence type="ECO:0000313" key="1">
    <source>
        <dbReference type="Proteomes" id="UP000189703"/>
    </source>
</evidence>
<dbReference type="KEGG" id="nnu:104612909"/>
<dbReference type="RefSeq" id="XP_010278872.1">
    <property type="nucleotide sequence ID" value="XM_010280570.2"/>
</dbReference>